<dbReference type="RefSeq" id="XP_028139521.1">
    <property type="nucleotide sequence ID" value="XM_028283720.1"/>
</dbReference>
<proteinExistence type="predicted"/>
<gene>
    <name evidence="9" type="primary">LOC114333735</name>
</gene>
<dbReference type="InterPro" id="IPR036259">
    <property type="entry name" value="MFS_trans_sf"/>
</dbReference>
<feature type="domain" description="Major facilitator superfamily (MFS) profile" evidence="8">
    <location>
        <begin position="28"/>
        <end position="396"/>
    </location>
</feature>
<dbReference type="PANTHER" id="PTHR11662:SF455">
    <property type="entry name" value="GH23975P"/>
    <property type="match status" value="1"/>
</dbReference>
<evidence type="ECO:0000256" key="3">
    <source>
        <dbReference type="ARBA" id="ARBA00022692"/>
    </source>
</evidence>
<dbReference type="GO" id="GO:0022857">
    <property type="term" value="F:transmembrane transporter activity"/>
    <property type="evidence" value="ECO:0007669"/>
    <property type="project" value="InterPro"/>
</dbReference>
<name>A0A6P7FT82_DIAVI</name>
<evidence type="ECO:0000259" key="8">
    <source>
        <dbReference type="PROSITE" id="PS50850"/>
    </source>
</evidence>
<keyword evidence="4 7" id="KW-1133">Transmembrane helix</keyword>
<evidence type="ECO:0000256" key="5">
    <source>
        <dbReference type="ARBA" id="ARBA00023136"/>
    </source>
</evidence>
<evidence type="ECO:0000256" key="2">
    <source>
        <dbReference type="ARBA" id="ARBA00022475"/>
    </source>
</evidence>
<dbReference type="GO" id="GO:0005886">
    <property type="term" value="C:plasma membrane"/>
    <property type="evidence" value="ECO:0007669"/>
    <property type="project" value="UniProtKB-SubCell"/>
</dbReference>
<feature type="transmembrane region" description="Helical" evidence="7">
    <location>
        <begin position="173"/>
        <end position="197"/>
    </location>
</feature>
<evidence type="ECO:0000256" key="6">
    <source>
        <dbReference type="ARBA" id="ARBA00023180"/>
    </source>
</evidence>
<feature type="transmembrane region" description="Helical" evidence="7">
    <location>
        <begin position="257"/>
        <end position="277"/>
    </location>
</feature>
<accession>A0A6P7FT82</accession>
<dbReference type="FunFam" id="1.20.1250.20:FF:000067">
    <property type="entry name" value="sialin isoform X2"/>
    <property type="match status" value="1"/>
</dbReference>
<evidence type="ECO:0000256" key="7">
    <source>
        <dbReference type="SAM" id="Phobius"/>
    </source>
</evidence>
<keyword evidence="3 7" id="KW-0812">Transmembrane</keyword>
<protein>
    <submittedName>
        <fullName evidence="9">Sialin-like isoform X2</fullName>
    </submittedName>
</protein>
<feature type="transmembrane region" description="Helical" evidence="7">
    <location>
        <begin position="349"/>
        <end position="369"/>
    </location>
</feature>
<evidence type="ECO:0000256" key="1">
    <source>
        <dbReference type="ARBA" id="ARBA00004651"/>
    </source>
</evidence>
<dbReference type="Gene3D" id="1.20.1250.20">
    <property type="entry name" value="MFS general substrate transporter like domains"/>
    <property type="match status" value="2"/>
</dbReference>
<dbReference type="Pfam" id="PF07690">
    <property type="entry name" value="MFS_1"/>
    <property type="match status" value="2"/>
</dbReference>
<organism evidence="9">
    <name type="scientific">Diabrotica virgifera virgifera</name>
    <name type="common">western corn rootworm</name>
    <dbReference type="NCBI Taxonomy" id="50390"/>
    <lineage>
        <taxon>Eukaryota</taxon>
        <taxon>Metazoa</taxon>
        <taxon>Ecdysozoa</taxon>
        <taxon>Arthropoda</taxon>
        <taxon>Hexapoda</taxon>
        <taxon>Insecta</taxon>
        <taxon>Pterygota</taxon>
        <taxon>Neoptera</taxon>
        <taxon>Endopterygota</taxon>
        <taxon>Coleoptera</taxon>
        <taxon>Polyphaga</taxon>
        <taxon>Cucujiformia</taxon>
        <taxon>Chrysomeloidea</taxon>
        <taxon>Chrysomelidae</taxon>
        <taxon>Galerucinae</taxon>
        <taxon>Diabroticina</taxon>
        <taxon>Diabroticites</taxon>
        <taxon>Diabrotica</taxon>
    </lineage>
</organism>
<feature type="transmembrane region" description="Helical" evidence="7">
    <location>
        <begin position="315"/>
        <end position="337"/>
    </location>
</feature>
<feature type="transmembrane region" description="Helical" evidence="7">
    <location>
        <begin position="82"/>
        <end position="105"/>
    </location>
</feature>
<evidence type="ECO:0000313" key="9">
    <source>
        <dbReference type="RefSeq" id="XP_028139521.1"/>
    </source>
</evidence>
<feature type="transmembrane region" description="Helical" evidence="7">
    <location>
        <begin position="112"/>
        <end position="131"/>
    </location>
</feature>
<dbReference type="InterPro" id="IPR050382">
    <property type="entry name" value="MFS_Na/Anion_cotransporter"/>
</dbReference>
<dbReference type="SUPFAM" id="SSF103473">
    <property type="entry name" value="MFS general substrate transporter"/>
    <property type="match status" value="1"/>
</dbReference>
<feature type="transmembrane region" description="Helical" evidence="7">
    <location>
        <begin position="283"/>
        <end position="303"/>
    </location>
</feature>
<keyword evidence="6" id="KW-0325">Glycoprotein</keyword>
<feature type="transmembrane region" description="Helical" evidence="7">
    <location>
        <begin position="30"/>
        <end position="55"/>
    </location>
</feature>
<evidence type="ECO:0000256" key="4">
    <source>
        <dbReference type="ARBA" id="ARBA00022989"/>
    </source>
</evidence>
<sequence>MTSGTESCENIVDNNMNLGPSWKIWRHKRYVVAIMAFLGFMNIYTLRANLSIAIVDMTQLKNITLDNGTTILKKDFDWDSKLQGYVLSSFFYGYVFTQIAGGYLATKIGGTWVFSFGIASTAFFTLITPWVAKTNVYFFIVVRTIEGLCEGLTFPAVQEIWSQWAPPAEKSRLVSISISGGYFGAVVAMPACSLIASSLGWEYIFYIFALLDFDLNQVGFLAALPYLVMSLMVQAGGYSADFILQRKYLNTTQVRKLLIMTGFSAQAIFLLLAGYWVSPVGTSVCLVVAVGLGGLAVSGMGVVPIDIAPKFASVIYGIATTVATLPGIISPILTGYLVTDSTNIFQWRIVFYIASGIYLFGIIVCFMFISGVRQSWADKEEVIMKGNHNQYFVSTE</sequence>
<dbReference type="InterPro" id="IPR020846">
    <property type="entry name" value="MFS_dom"/>
</dbReference>
<dbReference type="InterPro" id="IPR005829">
    <property type="entry name" value="Sugar_transporter_CS"/>
</dbReference>
<dbReference type="GO" id="GO:0006820">
    <property type="term" value="P:monoatomic anion transport"/>
    <property type="evidence" value="ECO:0007669"/>
    <property type="project" value="TreeGrafter"/>
</dbReference>
<comment type="subcellular location">
    <subcellularLocation>
        <location evidence="1">Cell membrane</location>
        <topology evidence="1">Multi-pass membrane protein</topology>
    </subcellularLocation>
</comment>
<dbReference type="PANTHER" id="PTHR11662">
    <property type="entry name" value="SOLUTE CARRIER FAMILY 17"/>
    <property type="match status" value="1"/>
</dbReference>
<dbReference type="PROSITE" id="PS50850">
    <property type="entry name" value="MFS"/>
    <property type="match status" value="1"/>
</dbReference>
<dbReference type="InterPro" id="IPR011701">
    <property type="entry name" value="MFS"/>
</dbReference>
<keyword evidence="2" id="KW-1003">Cell membrane</keyword>
<feature type="transmembrane region" description="Helical" evidence="7">
    <location>
        <begin position="217"/>
        <end position="236"/>
    </location>
</feature>
<dbReference type="PROSITE" id="PS00217">
    <property type="entry name" value="SUGAR_TRANSPORT_2"/>
    <property type="match status" value="1"/>
</dbReference>
<keyword evidence="5 7" id="KW-0472">Membrane</keyword>
<reference evidence="9" key="1">
    <citation type="submission" date="2025-08" db="UniProtKB">
        <authorList>
            <consortium name="RefSeq"/>
        </authorList>
    </citation>
    <scope>IDENTIFICATION</scope>
</reference>
<dbReference type="AlphaFoldDB" id="A0A6P7FT82"/>